<protein>
    <recommendedName>
        <fullName evidence="3">C2H2-type domain-containing protein</fullName>
    </recommendedName>
</protein>
<sequence length="270" mass="30486">MDTLPQLTRSSPSYHWEQDTHDDVSFYDGRFTGISESQIQTPPRGFDYSPPMNIAHSHAGSQEYFNGPPLIDIRAWETLSHHPSENFPDNSPLAPDHWQYTCSPLPGREYPTSDNPMYESTQSGWTTTSVDAHPPCTPFVLGPTSPSVLPESHVPLFVDGQDLHYEDRGSDDMFRCPLLSSDGTCCNALIPCNETFITTHLRSVHALRAKRLEVIVCLWPGCKQYMQAASIPRHIVTLHVKTRFQCSYCDKSLTRKDGKLKHEKICRGKP</sequence>
<dbReference type="Proteomes" id="UP000714275">
    <property type="component" value="Unassembled WGS sequence"/>
</dbReference>
<evidence type="ECO:0000313" key="2">
    <source>
        <dbReference type="Proteomes" id="UP000714275"/>
    </source>
</evidence>
<accession>A0A9P7CZC2</accession>
<evidence type="ECO:0008006" key="3">
    <source>
        <dbReference type="Google" id="ProtNLM"/>
    </source>
</evidence>
<dbReference type="EMBL" id="JABBWD010000060">
    <property type="protein sequence ID" value="KAG1771186.1"/>
    <property type="molecule type" value="Genomic_DNA"/>
</dbReference>
<keyword evidence="2" id="KW-1185">Reference proteome</keyword>
<name>A0A9P7CZC2_9AGAM</name>
<proteinExistence type="predicted"/>
<reference evidence="1" key="1">
    <citation type="journal article" date="2020" name="New Phytol.">
        <title>Comparative genomics reveals dynamic genome evolution in host specialist ectomycorrhizal fungi.</title>
        <authorList>
            <person name="Lofgren L.A."/>
            <person name="Nguyen N.H."/>
            <person name="Vilgalys R."/>
            <person name="Ruytinx J."/>
            <person name="Liao H.L."/>
            <person name="Branco S."/>
            <person name="Kuo A."/>
            <person name="LaButti K."/>
            <person name="Lipzen A."/>
            <person name="Andreopoulos W."/>
            <person name="Pangilinan J."/>
            <person name="Riley R."/>
            <person name="Hundley H."/>
            <person name="Na H."/>
            <person name="Barry K."/>
            <person name="Grigoriev I.V."/>
            <person name="Stajich J.E."/>
            <person name="Kennedy P.G."/>
        </authorList>
    </citation>
    <scope>NUCLEOTIDE SEQUENCE</scope>
    <source>
        <strain evidence="1">DOB743</strain>
    </source>
</reference>
<dbReference type="OrthoDB" id="6910977at2759"/>
<organism evidence="1 2">
    <name type="scientific">Suillus placidus</name>
    <dbReference type="NCBI Taxonomy" id="48579"/>
    <lineage>
        <taxon>Eukaryota</taxon>
        <taxon>Fungi</taxon>
        <taxon>Dikarya</taxon>
        <taxon>Basidiomycota</taxon>
        <taxon>Agaricomycotina</taxon>
        <taxon>Agaricomycetes</taxon>
        <taxon>Agaricomycetidae</taxon>
        <taxon>Boletales</taxon>
        <taxon>Suillineae</taxon>
        <taxon>Suillaceae</taxon>
        <taxon>Suillus</taxon>
    </lineage>
</organism>
<evidence type="ECO:0000313" key="1">
    <source>
        <dbReference type="EMBL" id="KAG1771186.1"/>
    </source>
</evidence>
<gene>
    <name evidence="1" type="ORF">EV702DRAFT_658471</name>
</gene>
<comment type="caution">
    <text evidence="1">The sequence shown here is derived from an EMBL/GenBank/DDBJ whole genome shotgun (WGS) entry which is preliminary data.</text>
</comment>
<dbReference type="AlphaFoldDB" id="A0A9P7CZC2"/>